<keyword evidence="4 6" id="KW-0418">Kinase</keyword>
<proteinExistence type="predicted"/>
<sequence length="758" mass="84918">MLDTRGTAWKNTRRRSRADNVSAPSATSWKIYYEIDREPIGRGYAGKVYKITKINGSSQNNEQLNTGAPGAEHPACGSTVSYACKAIRRWRAGRDTISKIRREIAALCRLQSHHHFSREHLNLSCIDIDELKNYPNFNSLSTTPAPPCSASPRILAIHEDPMEVAIVMEYAIGGSLYALCQKFYPNAVYSSPFNSWCAHHATASQPQISERKMDRAADLCGLVETNSTRTGLPENYVIQVIQKILDALDYMHKHMKLVHLDIKAENILLRQPYPSTDVFITDFGLATVLTEGKQHRELAGTPDYVAPEIVNYDPIGFSTDMWSVGILTYFLLTGVSPFLASEKEITMQRITHGPIEFPDDLFHGRSQQSVDFLRGLIVRTPSQRMTTEQCLKHEWIRSLNQSEQDVQLSHHVVINESPECQKANSTPQQIPCGDVAAEIDIQPMNEILDSDATNGNSICKAHAESSRVNSGAITKLHRVTKRKPSLEFLLRMDPTILSSKLRDSSTINTYIQGLLLSNSPAIQPKTGKVFSMDSMFIRSVSAPPSTFIPAHCEQTCDMCDVHLEPGRSSKRVSHTTHLTVRMVPNLVTKRSEKLEHSVSTMIYLKFPDLGQTTKADGDSWKVCNSQSSISLQDTFNRLECNCFPVAACSPSFANLACLLESSTTRLSHFQPSPYSVLPFSPRSEARTHSQNETDRIQNVKSPALDWPVSSSSEVVQKPQCQQKRSIIFRFCHRLLVILDSLLSADYITSLWPPHRSRK</sequence>
<dbReference type="InterPro" id="IPR011009">
    <property type="entry name" value="Kinase-like_dom_sf"/>
</dbReference>
<evidence type="ECO:0000256" key="1">
    <source>
        <dbReference type="ARBA" id="ARBA00022527"/>
    </source>
</evidence>
<dbReference type="GO" id="GO:0005524">
    <property type="term" value="F:ATP binding"/>
    <property type="evidence" value="ECO:0007669"/>
    <property type="project" value="UniProtKB-KW"/>
</dbReference>
<keyword evidence="1" id="KW-0723">Serine/threonine-protein kinase</keyword>
<reference evidence="6 7" key="2">
    <citation type="journal article" date="2021" name="Genomics">
        <title>High-quality reference genome for Clonorchis sinensis.</title>
        <authorList>
            <person name="Young N.D."/>
            <person name="Stroehlein A.J."/>
            <person name="Kinkar L."/>
            <person name="Wang T."/>
            <person name="Sohn W.M."/>
            <person name="Chang B.C.H."/>
            <person name="Kaur P."/>
            <person name="Weisz D."/>
            <person name="Dudchenko O."/>
            <person name="Aiden E.L."/>
            <person name="Korhonen P.K."/>
            <person name="Gasser R.B."/>
        </authorList>
    </citation>
    <scope>NUCLEOTIDE SEQUENCE [LARGE SCALE GENOMIC DNA]</scope>
    <source>
        <strain evidence="6">Cs-k2</strain>
    </source>
</reference>
<dbReference type="InParanoid" id="A0A3R7CIS5"/>
<dbReference type="OrthoDB" id="504170at2759"/>
<dbReference type="AlphaFoldDB" id="A0A3R7CIS5"/>
<dbReference type="InterPro" id="IPR008271">
    <property type="entry name" value="Ser/Thr_kinase_AS"/>
</dbReference>
<keyword evidence="7" id="KW-1185">Reference proteome</keyword>
<name>A0A3R7CIS5_CLOSI</name>
<dbReference type="Proteomes" id="UP000286415">
    <property type="component" value="Unassembled WGS sequence"/>
</dbReference>
<dbReference type="SUPFAM" id="SSF56112">
    <property type="entry name" value="Protein kinase-like (PK-like)"/>
    <property type="match status" value="1"/>
</dbReference>
<gene>
    <name evidence="6" type="ORF">CSKR_111130</name>
</gene>
<dbReference type="Gene3D" id="1.10.510.10">
    <property type="entry name" value="Transferase(Phosphotransferase) domain 1"/>
    <property type="match status" value="1"/>
</dbReference>
<evidence type="ECO:0000313" key="7">
    <source>
        <dbReference type="Proteomes" id="UP000286415"/>
    </source>
</evidence>
<dbReference type="GO" id="GO:0035556">
    <property type="term" value="P:intracellular signal transduction"/>
    <property type="evidence" value="ECO:0007669"/>
    <property type="project" value="TreeGrafter"/>
</dbReference>
<reference evidence="6 7" key="1">
    <citation type="journal article" date="2018" name="Biotechnol. Adv.">
        <title>Improved genomic resources and new bioinformatic workflow for the carcinogenic parasite Clonorchis sinensis: Biotechnological implications.</title>
        <authorList>
            <person name="Wang D."/>
            <person name="Korhonen P.K."/>
            <person name="Gasser R.B."/>
            <person name="Young N.D."/>
        </authorList>
    </citation>
    <scope>NUCLEOTIDE SEQUENCE [LARGE SCALE GENOMIC DNA]</scope>
    <source>
        <strain evidence="6">Cs-k2</strain>
    </source>
</reference>
<keyword evidence="3" id="KW-0547">Nucleotide-binding</keyword>
<dbReference type="PANTHER" id="PTHR24342">
    <property type="entry name" value="SERINE/THREONINE-PROTEIN KINASE 17"/>
    <property type="match status" value="1"/>
</dbReference>
<accession>A0A3R7CIS5</accession>
<dbReference type="PANTHER" id="PTHR24342:SF14">
    <property type="entry name" value="DEATH-ASSOCIATED PROTEIN KINASE DAPK-1"/>
    <property type="match status" value="1"/>
</dbReference>
<evidence type="ECO:0000313" key="6">
    <source>
        <dbReference type="EMBL" id="KAG5454211.1"/>
    </source>
</evidence>
<evidence type="ECO:0000256" key="3">
    <source>
        <dbReference type="ARBA" id="ARBA00022741"/>
    </source>
</evidence>
<evidence type="ECO:0000256" key="2">
    <source>
        <dbReference type="ARBA" id="ARBA00022679"/>
    </source>
</evidence>
<dbReference type="SMART" id="SM00220">
    <property type="entry name" value="S_TKc"/>
    <property type="match status" value="1"/>
</dbReference>
<dbReference type="STRING" id="79923.A0A3R7CIS5"/>
<keyword evidence="5" id="KW-0067">ATP-binding</keyword>
<dbReference type="GO" id="GO:0043065">
    <property type="term" value="P:positive regulation of apoptotic process"/>
    <property type="evidence" value="ECO:0007669"/>
    <property type="project" value="TreeGrafter"/>
</dbReference>
<dbReference type="PROSITE" id="PS00108">
    <property type="entry name" value="PROTEIN_KINASE_ST"/>
    <property type="match status" value="1"/>
</dbReference>
<keyword evidence="2" id="KW-0808">Transferase</keyword>
<dbReference type="GO" id="GO:0004674">
    <property type="term" value="F:protein serine/threonine kinase activity"/>
    <property type="evidence" value="ECO:0007669"/>
    <property type="project" value="UniProtKB-KW"/>
</dbReference>
<dbReference type="EMBL" id="NIRI02000010">
    <property type="protein sequence ID" value="KAG5454211.1"/>
    <property type="molecule type" value="Genomic_DNA"/>
</dbReference>
<organism evidence="6 7">
    <name type="scientific">Clonorchis sinensis</name>
    <name type="common">Chinese liver fluke</name>
    <dbReference type="NCBI Taxonomy" id="79923"/>
    <lineage>
        <taxon>Eukaryota</taxon>
        <taxon>Metazoa</taxon>
        <taxon>Spiralia</taxon>
        <taxon>Lophotrochozoa</taxon>
        <taxon>Platyhelminthes</taxon>
        <taxon>Trematoda</taxon>
        <taxon>Digenea</taxon>
        <taxon>Opisthorchiida</taxon>
        <taxon>Opisthorchiata</taxon>
        <taxon>Opisthorchiidae</taxon>
        <taxon>Clonorchis</taxon>
    </lineage>
</organism>
<dbReference type="GO" id="GO:0005634">
    <property type="term" value="C:nucleus"/>
    <property type="evidence" value="ECO:0007669"/>
    <property type="project" value="TreeGrafter"/>
</dbReference>
<evidence type="ECO:0000256" key="4">
    <source>
        <dbReference type="ARBA" id="ARBA00022777"/>
    </source>
</evidence>
<dbReference type="PROSITE" id="PS50011">
    <property type="entry name" value="PROTEIN_KINASE_DOM"/>
    <property type="match status" value="1"/>
</dbReference>
<dbReference type="Pfam" id="PF00069">
    <property type="entry name" value="Pkinase"/>
    <property type="match status" value="1"/>
</dbReference>
<comment type="caution">
    <text evidence="6">The sequence shown here is derived from an EMBL/GenBank/DDBJ whole genome shotgun (WGS) entry which is preliminary data.</text>
</comment>
<evidence type="ECO:0000256" key="5">
    <source>
        <dbReference type="ARBA" id="ARBA00022840"/>
    </source>
</evidence>
<protein>
    <submittedName>
        <fullName evidence="6">Serine/threonine-protein kinase 17B</fullName>
    </submittedName>
</protein>
<dbReference type="InterPro" id="IPR000719">
    <property type="entry name" value="Prot_kinase_dom"/>
</dbReference>